<dbReference type="Proteomes" id="UP000470772">
    <property type="component" value="Unassembled WGS sequence"/>
</dbReference>
<keyword evidence="1" id="KW-1133">Transmembrane helix</keyword>
<organism evidence="2 3">
    <name type="scientific">Sulfuracidifex metallicus DSM 6482 = JCM 9184</name>
    <dbReference type="NCBI Taxonomy" id="523847"/>
    <lineage>
        <taxon>Archaea</taxon>
        <taxon>Thermoproteota</taxon>
        <taxon>Thermoprotei</taxon>
        <taxon>Sulfolobales</taxon>
        <taxon>Sulfolobaceae</taxon>
        <taxon>Sulfuracidifex</taxon>
    </lineage>
</organism>
<keyword evidence="1" id="KW-0472">Membrane</keyword>
<comment type="caution">
    <text evidence="2">The sequence shown here is derived from an EMBL/GenBank/DDBJ whole genome shotgun (WGS) entry which is preliminary data.</text>
</comment>
<name>A0A6A9QSR0_SULME</name>
<dbReference type="AlphaFoldDB" id="A0A6A9QSR0"/>
<protein>
    <submittedName>
        <fullName evidence="2">Oxidase</fullName>
    </submittedName>
</protein>
<dbReference type="SUPFAM" id="SSF49503">
    <property type="entry name" value="Cupredoxins"/>
    <property type="match status" value="2"/>
</dbReference>
<evidence type="ECO:0000313" key="2">
    <source>
        <dbReference type="EMBL" id="MUN28803.1"/>
    </source>
</evidence>
<proteinExistence type="predicted"/>
<sequence>MDKKERWELIWIVFVLALFVIVGVATAPLDGNVGGVPQEISQIPPHAKVDNVLVTAYQYYFNLSEHGVDVNSVEQINGSTTNNFYYNILVAHPGDWLNLTMVAGPETATTNFFFPLYNDKVTDVQIVPGLTGYAVFPSPNVTGVYTFINGEYDGPWFSYQEGNMIVIPTSGYSSPSNISRYITTTHQAFSSALVGDPYNPPIYVENTTMAPVLNVVSNDYNVFNGTIPGPTFVVNAGSTVTLNMYVPTPKGDHNYLYNYTTTGKAYPDKGLIAGIYAVWWNGTITPVETTNLTYNTHISFTFNAKAPAYLYGVIYPVFYNYDLDGMSSTLTGEQMGYVMSLWGTVMVES</sequence>
<accession>A0A6A9QSR0</accession>
<gene>
    <name evidence="2" type="ORF">GC250_04980</name>
</gene>
<reference evidence="2 3" key="1">
    <citation type="submission" date="2019-10" db="EMBL/GenBank/DDBJ databases">
        <title>Sequencing and Assembly of Multiple Reported Metal-Biooxidizing Members of the Extremely Thermoacidophilic Archaeal Family Sulfolobaceae.</title>
        <authorList>
            <person name="Counts J.A."/>
            <person name="Kelly R.M."/>
        </authorList>
    </citation>
    <scope>NUCLEOTIDE SEQUENCE [LARGE SCALE GENOMIC DNA]</scope>
    <source>
        <strain evidence="2 3">DSM 6482</strain>
    </source>
</reference>
<evidence type="ECO:0000256" key="1">
    <source>
        <dbReference type="SAM" id="Phobius"/>
    </source>
</evidence>
<dbReference type="EMBL" id="WGGD01000005">
    <property type="protein sequence ID" value="MUN28803.1"/>
    <property type="molecule type" value="Genomic_DNA"/>
</dbReference>
<dbReference type="InterPro" id="IPR008972">
    <property type="entry name" value="Cupredoxin"/>
</dbReference>
<dbReference type="RefSeq" id="WP_156016446.1">
    <property type="nucleotide sequence ID" value="NZ_WGGD01000005.1"/>
</dbReference>
<evidence type="ECO:0000313" key="3">
    <source>
        <dbReference type="Proteomes" id="UP000470772"/>
    </source>
</evidence>
<feature type="transmembrane region" description="Helical" evidence="1">
    <location>
        <begin position="9"/>
        <end position="29"/>
    </location>
</feature>
<keyword evidence="3" id="KW-1185">Reference proteome</keyword>
<keyword evidence="1" id="KW-0812">Transmembrane</keyword>